<dbReference type="Gene3D" id="2.60.40.1930">
    <property type="match status" value="1"/>
</dbReference>
<comment type="caution">
    <text evidence="2">The sequence shown here is derived from an EMBL/GenBank/DDBJ whole genome shotgun (WGS) entry which is preliminary data.</text>
</comment>
<keyword evidence="1" id="KW-0812">Transmembrane</keyword>
<keyword evidence="1" id="KW-0472">Membrane</keyword>
<evidence type="ECO:0000313" key="3">
    <source>
        <dbReference type="Proteomes" id="UP001501433"/>
    </source>
</evidence>
<keyword evidence="1" id="KW-1133">Transmembrane helix</keyword>
<name>A0ABP9C0S2_9FLAO</name>
<evidence type="ECO:0000313" key="2">
    <source>
        <dbReference type="EMBL" id="GAA4803115.1"/>
    </source>
</evidence>
<keyword evidence="3" id="KW-1185">Reference proteome</keyword>
<accession>A0ABP9C0S2</accession>
<proteinExistence type="predicted"/>
<dbReference type="RefSeq" id="WP_345275504.1">
    <property type="nucleotide sequence ID" value="NZ_BAABJW010000001.1"/>
</dbReference>
<reference evidence="3" key="1">
    <citation type="journal article" date="2019" name="Int. J. Syst. Evol. Microbiol.">
        <title>The Global Catalogue of Microorganisms (GCM) 10K type strain sequencing project: providing services to taxonomists for standard genome sequencing and annotation.</title>
        <authorList>
            <consortium name="The Broad Institute Genomics Platform"/>
            <consortium name="The Broad Institute Genome Sequencing Center for Infectious Disease"/>
            <person name="Wu L."/>
            <person name="Ma J."/>
        </authorList>
    </citation>
    <scope>NUCLEOTIDE SEQUENCE [LARGE SCALE GENOMIC DNA]</scope>
    <source>
        <strain evidence="3">JCM 18325</strain>
    </source>
</reference>
<feature type="transmembrane region" description="Helical" evidence="1">
    <location>
        <begin position="12"/>
        <end position="29"/>
    </location>
</feature>
<protein>
    <recommendedName>
        <fullName evidence="4">TonB-dependent receptor plug domain-containing protein</fullName>
    </recommendedName>
</protein>
<sequence>MKIFSDSIIYINRYCIVILFIGTFFSSIFETIDAQEQTSENIIALFDKYSSPYREVVYCHLNKSTYAKGEMIGFSCYVFDKKLKVPSQITKNLYCIITDQNDKVIKSKLLRVDNGFTNNVFNVDDLFLSGNYKLKAYTNWMKNFDERNIFVESFKVINPELDSINKKVVSDSSIDVQFLPEGGHFVDLVKTNVGVVVKNSEGFGIPNLIGNVYNCSGKFITTFSTNSLGISKFLLFPKIGECYTVRINYLNEQSEYIINEIEAKGISIQVNKNNSKGRLILQFRTNERTLNDIKEQPFKLTIHNGAKLKGVNISFNETNLVKIIDYKDLFSGINIFTLFDSKNRPILERMVFNYLGIKFMNSGKISYTQIKDSTEVQIPILKNFEFFEKKYNISISVLPKETKSYKRHHNITSHTYLQPYVKGFIENANYYFENIDSQKKYELDNLLITQGWSSYNWNDIFKYNVRDNFAFEDGILLKANTNTNSLDDFVLYPLKNNDGEIIKLTNGKSSFVKMNLYPEGDEKLILGALDKKGKLKSPNLYLQFFPSMIPGFNKEYEVIGGSDETIVRVNSSPFTLIDIKRTQQLDDVLVKATPKSSKLKSLLDSPFQRVDVFNDSKRAMNLTFVNYVNSYLLDFQAFERGGFITLFNRVPTSINNSYLSPIVYLDDVLVNLDFLAGFNMNIVDYVSVNRRGLGEGFLGANGVIRIYTNKNLYNSVNKQPFKNFEFPLTFSVAKKFYVPKYEAYNDSFFKEYGVIDWIPNCKIDDNGNLSFTIYNPANNSIKLFIEGINEKGEFISEVKTLTTSN</sequence>
<gene>
    <name evidence="2" type="ORF">GCM10023330_06590</name>
</gene>
<organism evidence="2 3">
    <name type="scientific">Litoribaculum gwangyangense</name>
    <dbReference type="NCBI Taxonomy" id="1130722"/>
    <lineage>
        <taxon>Bacteria</taxon>
        <taxon>Pseudomonadati</taxon>
        <taxon>Bacteroidota</taxon>
        <taxon>Flavobacteriia</taxon>
        <taxon>Flavobacteriales</taxon>
        <taxon>Flavobacteriaceae</taxon>
        <taxon>Litoribaculum</taxon>
    </lineage>
</organism>
<dbReference type="Proteomes" id="UP001501433">
    <property type="component" value="Unassembled WGS sequence"/>
</dbReference>
<evidence type="ECO:0008006" key="4">
    <source>
        <dbReference type="Google" id="ProtNLM"/>
    </source>
</evidence>
<evidence type="ECO:0000256" key="1">
    <source>
        <dbReference type="SAM" id="Phobius"/>
    </source>
</evidence>
<dbReference type="EMBL" id="BAABJW010000001">
    <property type="protein sequence ID" value="GAA4803115.1"/>
    <property type="molecule type" value="Genomic_DNA"/>
</dbReference>